<comment type="caution">
    <text evidence="2">The sequence shown here is derived from an EMBL/GenBank/DDBJ whole genome shotgun (WGS) entry which is preliminary data.</text>
</comment>
<sequence length="122" mass="14193">MDLPRHKYRDWNEHAIYNLGASTSRMVTRSQGGFNTIKNTKSDLEIFANAERHEVPKLPPLMVVMKGGLGAIPNTYITRSFDKYLTVDTKLCKDLESYKKFKPSKKPNYSDIKKQRRKRSKK</sequence>
<keyword evidence="3" id="KW-1185">Reference proteome</keyword>
<evidence type="ECO:0000313" key="2">
    <source>
        <dbReference type="EMBL" id="GFT43512.1"/>
    </source>
</evidence>
<reference evidence="2" key="1">
    <citation type="submission" date="2020-08" db="EMBL/GenBank/DDBJ databases">
        <title>Multicomponent nature underlies the extraordinary mechanical properties of spider dragline silk.</title>
        <authorList>
            <person name="Kono N."/>
            <person name="Nakamura H."/>
            <person name="Mori M."/>
            <person name="Yoshida Y."/>
            <person name="Ohtoshi R."/>
            <person name="Malay A.D."/>
            <person name="Moran D.A.P."/>
            <person name="Tomita M."/>
            <person name="Numata K."/>
            <person name="Arakawa K."/>
        </authorList>
    </citation>
    <scope>NUCLEOTIDE SEQUENCE</scope>
</reference>
<dbReference type="Proteomes" id="UP000887013">
    <property type="component" value="Unassembled WGS sequence"/>
</dbReference>
<dbReference type="EMBL" id="BMAW01015411">
    <property type="protein sequence ID" value="GFT43512.1"/>
    <property type="molecule type" value="Genomic_DNA"/>
</dbReference>
<accession>A0A8X6P1C3</accession>
<evidence type="ECO:0000256" key="1">
    <source>
        <dbReference type="SAM" id="MobiDB-lite"/>
    </source>
</evidence>
<proteinExistence type="predicted"/>
<feature type="region of interest" description="Disordered" evidence="1">
    <location>
        <begin position="102"/>
        <end position="122"/>
    </location>
</feature>
<dbReference type="AlphaFoldDB" id="A0A8X6P1C3"/>
<dbReference type="OrthoDB" id="6421944at2759"/>
<organism evidence="2 3">
    <name type="scientific">Nephila pilipes</name>
    <name type="common">Giant wood spider</name>
    <name type="synonym">Nephila maculata</name>
    <dbReference type="NCBI Taxonomy" id="299642"/>
    <lineage>
        <taxon>Eukaryota</taxon>
        <taxon>Metazoa</taxon>
        <taxon>Ecdysozoa</taxon>
        <taxon>Arthropoda</taxon>
        <taxon>Chelicerata</taxon>
        <taxon>Arachnida</taxon>
        <taxon>Araneae</taxon>
        <taxon>Araneomorphae</taxon>
        <taxon>Entelegynae</taxon>
        <taxon>Araneoidea</taxon>
        <taxon>Nephilidae</taxon>
        <taxon>Nephila</taxon>
    </lineage>
</organism>
<gene>
    <name evidence="2" type="primary">AVEN_70872_1</name>
    <name evidence="2" type="ORF">NPIL_567071</name>
</gene>
<protein>
    <submittedName>
        <fullName evidence="2">Uncharacterized protein</fullName>
    </submittedName>
</protein>
<name>A0A8X6P1C3_NEPPI</name>
<evidence type="ECO:0000313" key="3">
    <source>
        <dbReference type="Proteomes" id="UP000887013"/>
    </source>
</evidence>